<feature type="coiled-coil region" evidence="1">
    <location>
        <begin position="14"/>
        <end position="41"/>
    </location>
</feature>
<evidence type="ECO:0000313" key="2">
    <source>
        <dbReference type="EMBL" id="MEU3711316.1"/>
    </source>
</evidence>
<dbReference type="Gene3D" id="1.10.287.1060">
    <property type="entry name" value="ESAT-6-like"/>
    <property type="match status" value="1"/>
</dbReference>
<accession>A0ABV2Z124</accession>
<evidence type="ECO:0000256" key="1">
    <source>
        <dbReference type="SAM" id="Coils"/>
    </source>
</evidence>
<dbReference type="RefSeq" id="WP_030278364.1">
    <property type="nucleotide sequence ID" value="NZ_JBEZVI010000010.1"/>
</dbReference>
<dbReference type="SUPFAM" id="SSF140453">
    <property type="entry name" value="EsxAB dimer-like"/>
    <property type="match status" value="1"/>
</dbReference>
<dbReference type="InterPro" id="IPR010310">
    <property type="entry name" value="T7SS_ESAT-6-like"/>
</dbReference>
<organism evidence="2 3">
    <name type="scientific">Streptomyces catenulae</name>
    <dbReference type="NCBI Taxonomy" id="66875"/>
    <lineage>
        <taxon>Bacteria</taxon>
        <taxon>Bacillati</taxon>
        <taxon>Actinomycetota</taxon>
        <taxon>Actinomycetes</taxon>
        <taxon>Kitasatosporales</taxon>
        <taxon>Streptomycetaceae</taxon>
        <taxon>Streptomyces</taxon>
    </lineage>
</organism>
<dbReference type="Pfam" id="PF06013">
    <property type="entry name" value="WXG100"/>
    <property type="match status" value="1"/>
</dbReference>
<comment type="caution">
    <text evidence="2">The sequence shown here is derived from an EMBL/GenBank/DDBJ whole genome shotgun (WGS) entry which is preliminary data.</text>
</comment>
<dbReference type="InterPro" id="IPR036689">
    <property type="entry name" value="ESAT-6-like_sf"/>
</dbReference>
<keyword evidence="3" id="KW-1185">Reference proteome</keyword>
<dbReference type="Proteomes" id="UP001550853">
    <property type="component" value="Unassembled WGS sequence"/>
</dbReference>
<dbReference type="EMBL" id="JBEZVI010000010">
    <property type="protein sequence ID" value="MEU3711316.1"/>
    <property type="molecule type" value="Genomic_DNA"/>
</dbReference>
<sequence>MPSLSDFSTNHAAMDQGHQELINYTQQIENYLEELNAQVNTVRGEMSGQAIEAYDAAHRNWIRKVDEMRATLGMGGKTLGQVRMNYQHVDGSEQNKWNALTTS</sequence>
<keyword evidence="1" id="KW-0175">Coiled coil</keyword>
<proteinExistence type="predicted"/>
<gene>
    <name evidence="2" type="ORF">AB0E61_14625</name>
</gene>
<evidence type="ECO:0000313" key="3">
    <source>
        <dbReference type="Proteomes" id="UP001550853"/>
    </source>
</evidence>
<name>A0ABV2Z124_9ACTN</name>
<protein>
    <submittedName>
        <fullName evidence="2">WXG100 family type VII secretion target</fullName>
    </submittedName>
</protein>
<reference evidence="2 3" key="1">
    <citation type="submission" date="2024-06" db="EMBL/GenBank/DDBJ databases">
        <title>The Natural Products Discovery Center: Release of the First 8490 Sequenced Strains for Exploring Actinobacteria Biosynthetic Diversity.</title>
        <authorList>
            <person name="Kalkreuter E."/>
            <person name="Kautsar S.A."/>
            <person name="Yang D."/>
            <person name="Bader C.D."/>
            <person name="Teijaro C.N."/>
            <person name="Fluegel L."/>
            <person name="Davis C.M."/>
            <person name="Simpson J.R."/>
            <person name="Lauterbach L."/>
            <person name="Steele A.D."/>
            <person name="Gui C."/>
            <person name="Meng S."/>
            <person name="Li G."/>
            <person name="Viehrig K."/>
            <person name="Ye F."/>
            <person name="Su P."/>
            <person name="Kiefer A.F."/>
            <person name="Nichols A."/>
            <person name="Cepeda A.J."/>
            <person name="Yan W."/>
            <person name="Fan B."/>
            <person name="Jiang Y."/>
            <person name="Adhikari A."/>
            <person name="Zheng C.-J."/>
            <person name="Schuster L."/>
            <person name="Cowan T.M."/>
            <person name="Smanski M.J."/>
            <person name="Chevrette M.G."/>
            <person name="De Carvalho L.P.S."/>
            <person name="Shen B."/>
        </authorList>
    </citation>
    <scope>NUCLEOTIDE SEQUENCE [LARGE SCALE GENOMIC DNA]</scope>
    <source>
        <strain evidence="2 3">NPDC033039</strain>
    </source>
</reference>